<evidence type="ECO:0000256" key="4">
    <source>
        <dbReference type="ARBA" id="ARBA00022989"/>
    </source>
</evidence>
<feature type="transmembrane region" description="Helical" evidence="6">
    <location>
        <begin position="355"/>
        <end position="373"/>
    </location>
</feature>
<feature type="transmembrane region" description="Helical" evidence="6">
    <location>
        <begin position="163"/>
        <end position="184"/>
    </location>
</feature>
<comment type="caution">
    <text evidence="7">The sequence shown here is derived from an EMBL/GenBank/DDBJ whole genome shotgun (WGS) entry which is preliminary data.</text>
</comment>
<dbReference type="GO" id="GO:0050909">
    <property type="term" value="P:sensory perception of taste"/>
    <property type="evidence" value="ECO:0007669"/>
    <property type="project" value="InterPro"/>
</dbReference>
<gene>
    <name evidence="7" type="ORF">HAZT_HAZT012217</name>
</gene>
<feature type="transmembrane region" description="Helical" evidence="6">
    <location>
        <begin position="39"/>
        <end position="60"/>
    </location>
</feature>
<dbReference type="InterPro" id="IPR013604">
    <property type="entry name" value="7TM_chemorcpt"/>
</dbReference>
<dbReference type="GO" id="GO:0005886">
    <property type="term" value="C:plasma membrane"/>
    <property type="evidence" value="ECO:0007669"/>
    <property type="project" value="UniProtKB-SubCell"/>
</dbReference>
<dbReference type="EMBL" id="JQDR03001718">
    <property type="protein sequence ID" value="KAA0203423.1"/>
    <property type="molecule type" value="Genomic_DNA"/>
</dbReference>
<feature type="transmembrane region" description="Helical" evidence="6">
    <location>
        <begin position="272"/>
        <end position="292"/>
    </location>
</feature>
<reference evidence="7" key="2">
    <citation type="journal article" date="2018" name="Environ. Sci. Technol.">
        <title>The Toxicogenome of Hyalella azteca: A Model for Sediment Ecotoxicology and Evolutionary Toxicology.</title>
        <authorList>
            <person name="Poynton H.C."/>
            <person name="Hasenbein S."/>
            <person name="Benoit J.B."/>
            <person name="Sepulveda M.S."/>
            <person name="Poelchau M.F."/>
            <person name="Hughes D.S.T."/>
            <person name="Murali S.C."/>
            <person name="Chen S."/>
            <person name="Glastad K.M."/>
            <person name="Goodisman M.A.D."/>
            <person name="Werren J.H."/>
            <person name="Vineis J.H."/>
            <person name="Bowen J.L."/>
            <person name="Friedrich M."/>
            <person name="Jones J."/>
            <person name="Robertson H.M."/>
            <person name="Feyereisen R."/>
            <person name="Mechler-Hickson A."/>
            <person name="Mathers N."/>
            <person name="Lee C.E."/>
            <person name="Colbourne J.K."/>
            <person name="Biales A."/>
            <person name="Johnston J.S."/>
            <person name="Wellborn G.A."/>
            <person name="Rosendale A.J."/>
            <person name="Cridge A.G."/>
            <person name="Munoz-Torres M.C."/>
            <person name="Bain P.A."/>
            <person name="Manny A.R."/>
            <person name="Major K.M."/>
            <person name="Lambert F.N."/>
            <person name="Vulpe C.D."/>
            <person name="Tuck P."/>
            <person name="Blalock B.J."/>
            <person name="Lin Y.Y."/>
            <person name="Smith M.E."/>
            <person name="Ochoa-Acuna H."/>
            <person name="Chen M.M."/>
            <person name="Childers C.P."/>
            <person name="Qu J."/>
            <person name="Dugan S."/>
            <person name="Lee S.L."/>
            <person name="Chao H."/>
            <person name="Dinh H."/>
            <person name="Han Y."/>
            <person name="Doddapaneni H."/>
            <person name="Worley K.C."/>
            <person name="Muzny D.M."/>
            <person name="Gibbs R.A."/>
            <person name="Richards S."/>
        </authorList>
    </citation>
    <scope>NUCLEOTIDE SEQUENCE</scope>
    <source>
        <strain evidence="7">HAZT.00-mixed</strain>
        <tissue evidence="7">Whole organism</tissue>
    </source>
</reference>
<evidence type="ECO:0000256" key="2">
    <source>
        <dbReference type="ARBA" id="ARBA00022475"/>
    </source>
</evidence>
<sequence length="395" mass="44085">MTGPKYGMQRMLLWSFLILRSLGLAPYVNVNGRCKKSQVYMGIGIAIQTVVFSSAAYGLIEMINIFPVMKSEVYTMALWLYAPFYNGMMMLVSFHFITSSAHVVRIVRYLNGSSTSPKSVSKSQYILAALIVITTCQLLYSAAMSKYASKKLMHSLLVTSGQTLIQLCYLGLPFILYSLMKLLAVELRQSTSLFLIQKHNRFSDTHKYLAKRTEELAEPDLANVRISVMKIRRAAIATHKAFSGVVLGAIVFGQYQVVLAVLFALLNRSRGNSAVTALFFTFPTALQLYLLLDSQTEYLKVCEERVKRVRKLTAAAGQMGPQNWKAVWQLHAIKAELKSMPRFFVFGLFELSRRCLLSMGSIALTYVIIAVQFTTSNSPVTCKAFAATANLSAEV</sequence>
<accession>A0A6A0HCC2</accession>
<keyword evidence="3 6" id="KW-0812">Transmembrane</keyword>
<reference evidence="7" key="3">
    <citation type="submission" date="2019-06" db="EMBL/GenBank/DDBJ databases">
        <authorList>
            <person name="Poynton C."/>
            <person name="Hasenbein S."/>
            <person name="Benoit J.B."/>
            <person name="Sepulveda M.S."/>
            <person name="Poelchau M.F."/>
            <person name="Murali S.C."/>
            <person name="Chen S."/>
            <person name="Glastad K.M."/>
            <person name="Werren J.H."/>
            <person name="Vineis J.H."/>
            <person name="Bowen J.L."/>
            <person name="Friedrich M."/>
            <person name="Jones J."/>
            <person name="Robertson H.M."/>
            <person name="Feyereisen R."/>
            <person name="Mechler-Hickson A."/>
            <person name="Mathers N."/>
            <person name="Lee C.E."/>
            <person name="Colbourne J.K."/>
            <person name="Biales A."/>
            <person name="Johnston J.S."/>
            <person name="Wellborn G.A."/>
            <person name="Rosendale A.J."/>
            <person name="Cridge A.G."/>
            <person name="Munoz-Torres M.C."/>
            <person name="Bain P.A."/>
            <person name="Manny A.R."/>
            <person name="Major K.M."/>
            <person name="Lambert F.N."/>
            <person name="Vulpe C.D."/>
            <person name="Tuck P."/>
            <person name="Blalock B.J."/>
            <person name="Lin Y.-Y."/>
            <person name="Smith M.E."/>
            <person name="Ochoa-Acuna H."/>
            <person name="Chen M.-J.M."/>
            <person name="Childers C.P."/>
            <person name="Qu J."/>
            <person name="Dugan S."/>
            <person name="Lee S.L."/>
            <person name="Chao H."/>
            <person name="Dinh H."/>
            <person name="Han Y."/>
            <person name="Doddapaneni H."/>
            <person name="Worley K.C."/>
            <person name="Muzny D.M."/>
            <person name="Gibbs R.A."/>
            <person name="Richards S."/>
        </authorList>
    </citation>
    <scope>NUCLEOTIDE SEQUENCE</scope>
    <source>
        <strain evidence="7">HAZT.00-mixed</strain>
        <tissue evidence="7">Whole organism</tissue>
    </source>
</reference>
<proteinExistence type="predicted"/>
<dbReference type="Pfam" id="PF08395">
    <property type="entry name" value="7tm_7"/>
    <property type="match status" value="1"/>
</dbReference>
<keyword evidence="5 6" id="KW-0472">Membrane</keyword>
<evidence type="ECO:0000256" key="6">
    <source>
        <dbReference type="SAM" id="Phobius"/>
    </source>
</evidence>
<protein>
    <submittedName>
        <fullName evidence="7">Gustatory receptor 42</fullName>
    </submittedName>
</protein>
<reference evidence="7" key="1">
    <citation type="submission" date="2014-08" db="EMBL/GenBank/DDBJ databases">
        <authorList>
            <person name="Murali S."/>
            <person name="Richards S."/>
            <person name="Bandaranaike D."/>
            <person name="Bellair M."/>
            <person name="Blankenburg K."/>
            <person name="Chao H."/>
            <person name="Dinh H."/>
            <person name="Doddapaneni H."/>
            <person name="Dugan-Rocha S."/>
            <person name="Elkadiri S."/>
            <person name="Gnanaolivu R."/>
            <person name="Hughes D."/>
            <person name="Lee S."/>
            <person name="Li M."/>
            <person name="Ming W."/>
            <person name="Munidasa M."/>
            <person name="Muniz J."/>
            <person name="Nguyen L."/>
            <person name="Osuji N."/>
            <person name="Pu L.-L."/>
            <person name="Puazo M."/>
            <person name="Skinner E."/>
            <person name="Qu C."/>
            <person name="Quiroz J."/>
            <person name="Raj R."/>
            <person name="Weissenberger G."/>
            <person name="Xin Y."/>
            <person name="Zou X."/>
            <person name="Han Y."/>
            <person name="Worley K."/>
            <person name="Muzny D."/>
            <person name="Gibbs R."/>
        </authorList>
    </citation>
    <scope>NUCLEOTIDE SEQUENCE</scope>
    <source>
        <strain evidence="7">HAZT.00-mixed</strain>
        <tissue evidence="7">Whole organism</tissue>
    </source>
</reference>
<evidence type="ECO:0000256" key="1">
    <source>
        <dbReference type="ARBA" id="ARBA00004651"/>
    </source>
</evidence>
<dbReference type="AlphaFoldDB" id="A0A6A0HCC2"/>
<feature type="transmembrane region" description="Helical" evidence="6">
    <location>
        <begin position="12"/>
        <end position="30"/>
    </location>
</feature>
<feature type="transmembrane region" description="Helical" evidence="6">
    <location>
        <begin position="241"/>
        <end position="266"/>
    </location>
</feature>
<evidence type="ECO:0000256" key="3">
    <source>
        <dbReference type="ARBA" id="ARBA00022692"/>
    </source>
</evidence>
<name>A0A6A0HCC2_HYAAZ</name>
<comment type="subcellular location">
    <subcellularLocation>
        <location evidence="1">Cell membrane</location>
        <topology evidence="1">Multi-pass membrane protein</topology>
    </subcellularLocation>
</comment>
<keyword evidence="4 6" id="KW-1133">Transmembrane helix</keyword>
<feature type="transmembrane region" description="Helical" evidence="6">
    <location>
        <begin position="80"/>
        <end position="104"/>
    </location>
</feature>
<keyword evidence="7" id="KW-0675">Receptor</keyword>
<feature type="transmembrane region" description="Helical" evidence="6">
    <location>
        <begin position="125"/>
        <end position="143"/>
    </location>
</feature>
<evidence type="ECO:0000313" key="7">
    <source>
        <dbReference type="EMBL" id="KAA0203423.1"/>
    </source>
</evidence>
<dbReference type="Proteomes" id="UP000711488">
    <property type="component" value="Unassembled WGS sequence"/>
</dbReference>
<evidence type="ECO:0000256" key="5">
    <source>
        <dbReference type="ARBA" id="ARBA00023136"/>
    </source>
</evidence>
<keyword evidence="2" id="KW-1003">Cell membrane</keyword>
<organism evidence="7">
    <name type="scientific">Hyalella azteca</name>
    <name type="common">Amphipod</name>
    <dbReference type="NCBI Taxonomy" id="294128"/>
    <lineage>
        <taxon>Eukaryota</taxon>
        <taxon>Metazoa</taxon>
        <taxon>Ecdysozoa</taxon>
        <taxon>Arthropoda</taxon>
        <taxon>Crustacea</taxon>
        <taxon>Multicrustacea</taxon>
        <taxon>Malacostraca</taxon>
        <taxon>Eumalacostraca</taxon>
        <taxon>Peracarida</taxon>
        <taxon>Amphipoda</taxon>
        <taxon>Senticaudata</taxon>
        <taxon>Talitrida</taxon>
        <taxon>Talitroidea</taxon>
        <taxon>Hyalellidae</taxon>
        <taxon>Hyalella</taxon>
    </lineage>
</organism>